<keyword evidence="4 13" id="KW-0812">Transmembrane</keyword>
<keyword evidence="11 13" id="KW-0807">Transducer</keyword>
<evidence type="ECO:0000256" key="7">
    <source>
        <dbReference type="ARBA" id="ARBA00023136"/>
    </source>
</evidence>
<dbReference type="GO" id="GO:0005886">
    <property type="term" value="C:plasma membrane"/>
    <property type="evidence" value="ECO:0007669"/>
    <property type="project" value="UniProtKB-SubCell"/>
</dbReference>
<evidence type="ECO:0000256" key="10">
    <source>
        <dbReference type="ARBA" id="ARBA00023180"/>
    </source>
</evidence>
<evidence type="ECO:0000256" key="14">
    <source>
        <dbReference type="SAM" id="MobiDB-lite"/>
    </source>
</evidence>
<dbReference type="Gene3D" id="1.20.1070.10">
    <property type="entry name" value="Rhodopsin 7-helix transmembrane proteins"/>
    <property type="match status" value="1"/>
</dbReference>
<evidence type="ECO:0000256" key="9">
    <source>
        <dbReference type="ARBA" id="ARBA00023170"/>
    </source>
</evidence>
<keyword evidence="5 15" id="KW-1133">Transmembrane helix</keyword>
<evidence type="ECO:0000256" key="4">
    <source>
        <dbReference type="ARBA" id="ARBA00022692"/>
    </source>
</evidence>
<keyword evidence="8" id="KW-1015">Disulfide bond</keyword>
<evidence type="ECO:0000256" key="12">
    <source>
        <dbReference type="ARBA" id="ARBA00025736"/>
    </source>
</evidence>
<dbReference type="InterPro" id="IPR000276">
    <property type="entry name" value="GPCR_Rhodpsn"/>
</dbReference>
<evidence type="ECO:0000256" key="1">
    <source>
        <dbReference type="ARBA" id="ARBA00004651"/>
    </source>
</evidence>
<evidence type="ECO:0000256" key="6">
    <source>
        <dbReference type="ARBA" id="ARBA00023040"/>
    </source>
</evidence>
<dbReference type="GO" id="GO:0006935">
    <property type="term" value="P:chemotaxis"/>
    <property type="evidence" value="ECO:0007669"/>
    <property type="project" value="UniProtKB-KW"/>
</dbReference>
<dbReference type="GO" id="GO:0006954">
    <property type="term" value="P:inflammatory response"/>
    <property type="evidence" value="ECO:0007669"/>
    <property type="project" value="TreeGrafter"/>
</dbReference>
<feature type="transmembrane region" description="Helical" evidence="15">
    <location>
        <begin position="143"/>
        <end position="171"/>
    </location>
</feature>
<evidence type="ECO:0000256" key="2">
    <source>
        <dbReference type="ARBA" id="ARBA00022475"/>
    </source>
</evidence>
<evidence type="ECO:0000256" key="8">
    <source>
        <dbReference type="ARBA" id="ARBA00023157"/>
    </source>
</evidence>
<sequence>MALRQRLTLGNKKPATPPTPHSPASALLSLVSAFVVPTAQTMAFLTPPPESSALCFSRSRPEHSIQRDGTWRKNGYVHIHRARAQGRKVSDSSRWKTRTQYTFLSVAMEDFVYNFYEDYSDRNDSRETNQVVEPVTFTFDGHWSYLTAVLLALNIGICLLGMCGNGVVIWISGFKMRRSINSTWYLSLAVSDFVFCTLLPFNITNMATSNWPFGLAMCKVSSFVLFLNMFSSILLLVAVSIDRCLIVSFPVWALNHRTTRKASVVVLTAWVISAALSMPALVYRQVKSQGSATVCYTNYAGAHRAVALSRFVCGFFLPLLVIFTCYSFIIAKLKDKRIMNSSRPFLVMSALIATFFLCWTPYHTFVLLELHLEGVSSGVIHTGLEIGSTLAAANSFLNPILYVLLGNDFRKKLKRSMFQRIENAIAEEGHSRSPGLSRLASVEQGRVMLSGV</sequence>
<comment type="similarity">
    <text evidence="12">Belongs to the chemokine-like receptor (CMKLR) family.</text>
</comment>
<dbReference type="Proteomes" id="UP000034805">
    <property type="component" value="Unassembled WGS sequence"/>
</dbReference>
<dbReference type="GO" id="GO:0004930">
    <property type="term" value="F:G protein-coupled receptor activity"/>
    <property type="evidence" value="ECO:0007669"/>
    <property type="project" value="UniProtKB-KW"/>
</dbReference>
<comment type="caution">
    <text evidence="17">The sequence shown here is derived from an EMBL/GenBank/DDBJ whole genome shotgun (WGS) entry which is preliminary data.</text>
</comment>
<feature type="transmembrane region" description="Helical" evidence="15">
    <location>
        <begin position="223"/>
        <end position="241"/>
    </location>
</feature>
<dbReference type="PANTHER" id="PTHR24225">
    <property type="entry name" value="CHEMOTACTIC RECEPTOR"/>
    <property type="match status" value="1"/>
</dbReference>
<protein>
    <submittedName>
        <fullName evidence="17">Chemokine receptor-like 1-like</fullName>
    </submittedName>
</protein>
<evidence type="ECO:0000256" key="13">
    <source>
        <dbReference type="RuleBase" id="RU000688"/>
    </source>
</evidence>
<dbReference type="GO" id="GO:0007204">
    <property type="term" value="P:positive regulation of cytosolic calcium ion concentration"/>
    <property type="evidence" value="ECO:0007669"/>
    <property type="project" value="TreeGrafter"/>
</dbReference>
<feature type="transmembrane region" description="Helical" evidence="15">
    <location>
        <begin position="386"/>
        <end position="405"/>
    </location>
</feature>
<keyword evidence="2" id="KW-1003">Cell membrane</keyword>
<dbReference type="GO" id="GO:0007200">
    <property type="term" value="P:phospholipase C-activating G protein-coupled receptor signaling pathway"/>
    <property type="evidence" value="ECO:0007669"/>
    <property type="project" value="TreeGrafter"/>
</dbReference>
<gene>
    <name evidence="17" type="ORF">Z043_121724</name>
</gene>
<accession>A0A0P7U113</accession>
<keyword evidence="7 15" id="KW-0472">Membrane</keyword>
<dbReference type="PRINTS" id="PR00237">
    <property type="entry name" value="GPCRRHODOPSN"/>
</dbReference>
<dbReference type="PROSITE" id="PS50262">
    <property type="entry name" value="G_PROTEIN_RECEP_F1_2"/>
    <property type="match status" value="1"/>
</dbReference>
<dbReference type="CDD" id="cd14974">
    <property type="entry name" value="7tmA_Anaphylatoxin_R-like"/>
    <property type="match status" value="1"/>
</dbReference>
<dbReference type="PRINTS" id="PR00526">
    <property type="entry name" value="FMETLEUPHER"/>
</dbReference>
<feature type="transmembrane region" description="Helical" evidence="15">
    <location>
        <begin position="308"/>
        <end position="333"/>
    </location>
</feature>
<dbReference type="SUPFAM" id="SSF81321">
    <property type="entry name" value="Family A G protein-coupled receptor-like"/>
    <property type="match status" value="1"/>
</dbReference>
<feature type="domain" description="G-protein coupled receptors family 1 profile" evidence="16">
    <location>
        <begin position="164"/>
        <end position="402"/>
    </location>
</feature>
<keyword evidence="10" id="KW-0325">Glycoprotein</keyword>
<dbReference type="Pfam" id="PF00001">
    <property type="entry name" value="7tm_1"/>
    <property type="match status" value="1"/>
</dbReference>
<comment type="subcellular location">
    <subcellularLocation>
        <location evidence="1">Cell membrane</location>
        <topology evidence="1">Multi-pass membrane protein</topology>
    </subcellularLocation>
</comment>
<dbReference type="GO" id="GO:0004875">
    <property type="term" value="F:complement receptor activity"/>
    <property type="evidence" value="ECO:0007669"/>
    <property type="project" value="TreeGrafter"/>
</dbReference>
<dbReference type="InterPro" id="IPR017452">
    <property type="entry name" value="GPCR_Rhodpsn_7TM"/>
</dbReference>
<name>A0A0P7U113_SCLFO</name>
<evidence type="ECO:0000313" key="18">
    <source>
        <dbReference type="Proteomes" id="UP000034805"/>
    </source>
</evidence>
<feature type="transmembrane region" description="Helical" evidence="15">
    <location>
        <begin position="262"/>
        <end position="283"/>
    </location>
</feature>
<feature type="region of interest" description="Disordered" evidence="14">
    <location>
        <begin position="1"/>
        <end position="22"/>
    </location>
</feature>
<evidence type="ECO:0000313" key="17">
    <source>
        <dbReference type="EMBL" id="KPP60288.1"/>
    </source>
</evidence>
<feature type="transmembrane region" description="Helical" evidence="15">
    <location>
        <begin position="183"/>
        <end position="203"/>
    </location>
</feature>
<evidence type="ECO:0000256" key="5">
    <source>
        <dbReference type="ARBA" id="ARBA00022989"/>
    </source>
</evidence>
<dbReference type="PROSITE" id="PS00237">
    <property type="entry name" value="G_PROTEIN_RECEP_F1_1"/>
    <property type="match status" value="1"/>
</dbReference>
<organism evidence="17 18">
    <name type="scientific">Scleropages formosus</name>
    <name type="common">Asian bonytongue</name>
    <name type="synonym">Osteoglossum formosum</name>
    <dbReference type="NCBI Taxonomy" id="113540"/>
    <lineage>
        <taxon>Eukaryota</taxon>
        <taxon>Metazoa</taxon>
        <taxon>Chordata</taxon>
        <taxon>Craniata</taxon>
        <taxon>Vertebrata</taxon>
        <taxon>Euteleostomi</taxon>
        <taxon>Actinopterygii</taxon>
        <taxon>Neopterygii</taxon>
        <taxon>Teleostei</taxon>
        <taxon>Osteoglossocephala</taxon>
        <taxon>Osteoglossomorpha</taxon>
        <taxon>Osteoglossiformes</taxon>
        <taxon>Osteoglossidae</taxon>
        <taxon>Scleropages</taxon>
    </lineage>
</organism>
<keyword evidence="9 13" id="KW-0675">Receptor</keyword>
<evidence type="ECO:0000256" key="15">
    <source>
        <dbReference type="SAM" id="Phobius"/>
    </source>
</evidence>
<proteinExistence type="inferred from homology"/>
<keyword evidence="6 13" id="KW-0297">G-protein coupled receptor</keyword>
<dbReference type="EMBL" id="JARO02010926">
    <property type="protein sequence ID" value="KPP60288.1"/>
    <property type="molecule type" value="Genomic_DNA"/>
</dbReference>
<evidence type="ECO:0000259" key="16">
    <source>
        <dbReference type="PROSITE" id="PS50262"/>
    </source>
</evidence>
<evidence type="ECO:0000256" key="11">
    <source>
        <dbReference type="ARBA" id="ARBA00023224"/>
    </source>
</evidence>
<keyword evidence="3" id="KW-0145">Chemotaxis</keyword>
<feature type="transmembrane region" description="Helical" evidence="15">
    <location>
        <begin position="345"/>
        <end position="366"/>
    </location>
</feature>
<reference evidence="17 18" key="1">
    <citation type="submission" date="2015-08" db="EMBL/GenBank/DDBJ databases">
        <title>The genome of the Asian arowana (Scleropages formosus).</title>
        <authorList>
            <person name="Tan M.H."/>
            <person name="Gan H.M."/>
            <person name="Croft L.J."/>
            <person name="Austin C.M."/>
        </authorList>
    </citation>
    <scope>NUCLEOTIDE SEQUENCE [LARGE SCALE GENOMIC DNA]</scope>
    <source>
        <strain evidence="17">Aro1</strain>
    </source>
</reference>
<dbReference type="PANTHER" id="PTHR24225:SF0">
    <property type="entry name" value="N-FORMYL PEPTIDE RECEPTOR 2"/>
    <property type="match status" value="1"/>
</dbReference>
<dbReference type="FunFam" id="1.20.1070.10:FF:000034">
    <property type="entry name" value="G-protein coupled receptor 1"/>
    <property type="match status" value="1"/>
</dbReference>
<comment type="similarity">
    <text evidence="13">Belongs to the G-protein coupled receptor 1 family.</text>
</comment>
<dbReference type="AlphaFoldDB" id="A0A0P7U113"/>
<evidence type="ECO:0000256" key="3">
    <source>
        <dbReference type="ARBA" id="ARBA00022500"/>
    </source>
</evidence>
<dbReference type="InterPro" id="IPR000826">
    <property type="entry name" value="Formyl_rcpt-rel"/>
</dbReference>